<dbReference type="EMBL" id="BGZK01000165">
    <property type="protein sequence ID" value="GBP24751.1"/>
    <property type="molecule type" value="Genomic_DNA"/>
</dbReference>
<dbReference type="Proteomes" id="UP000299102">
    <property type="component" value="Unassembled WGS sequence"/>
</dbReference>
<evidence type="ECO:0000313" key="2">
    <source>
        <dbReference type="EMBL" id="GBP24751.1"/>
    </source>
</evidence>
<sequence>MIYLNAYDITVDNLKSLFPSGVGAPARGPAAWAAGVARARRPLQRSAWESKRIHPGLLARLASEVLSQAASRPRGGGRRQGGGGSVRGPPLSQISCTFCGRSSFYIGHISGYGAVKVNRVIPTPNYCTSGLRASRG</sequence>
<gene>
    <name evidence="2" type="ORF">EVAR_79598_1</name>
</gene>
<dbReference type="AlphaFoldDB" id="A0A4C1UE73"/>
<keyword evidence="3" id="KW-1185">Reference proteome</keyword>
<reference evidence="2 3" key="1">
    <citation type="journal article" date="2019" name="Commun. Biol.">
        <title>The bagworm genome reveals a unique fibroin gene that provides high tensile strength.</title>
        <authorList>
            <person name="Kono N."/>
            <person name="Nakamura H."/>
            <person name="Ohtoshi R."/>
            <person name="Tomita M."/>
            <person name="Numata K."/>
            <person name="Arakawa K."/>
        </authorList>
    </citation>
    <scope>NUCLEOTIDE SEQUENCE [LARGE SCALE GENOMIC DNA]</scope>
</reference>
<evidence type="ECO:0000256" key="1">
    <source>
        <dbReference type="SAM" id="MobiDB-lite"/>
    </source>
</evidence>
<feature type="region of interest" description="Disordered" evidence="1">
    <location>
        <begin position="68"/>
        <end position="88"/>
    </location>
</feature>
<organism evidence="2 3">
    <name type="scientific">Eumeta variegata</name>
    <name type="common">Bagworm moth</name>
    <name type="synonym">Eumeta japonica</name>
    <dbReference type="NCBI Taxonomy" id="151549"/>
    <lineage>
        <taxon>Eukaryota</taxon>
        <taxon>Metazoa</taxon>
        <taxon>Ecdysozoa</taxon>
        <taxon>Arthropoda</taxon>
        <taxon>Hexapoda</taxon>
        <taxon>Insecta</taxon>
        <taxon>Pterygota</taxon>
        <taxon>Neoptera</taxon>
        <taxon>Endopterygota</taxon>
        <taxon>Lepidoptera</taxon>
        <taxon>Glossata</taxon>
        <taxon>Ditrysia</taxon>
        <taxon>Tineoidea</taxon>
        <taxon>Psychidae</taxon>
        <taxon>Oiketicinae</taxon>
        <taxon>Eumeta</taxon>
    </lineage>
</organism>
<proteinExistence type="predicted"/>
<comment type="caution">
    <text evidence="2">The sequence shown here is derived from an EMBL/GenBank/DDBJ whole genome shotgun (WGS) entry which is preliminary data.</text>
</comment>
<name>A0A4C1UE73_EUMVA</name>
<evidence type="ECO:0000313" key="3">
    <source>
        <dbReference type="Proteomes" id="UP000299102"/>
    </source>
</evidence>
<accession>A0A4C1UE73</accession>
<protein>
    <submittedName>
        <fullName evidence="2">Uncharacterized protein</fullName>
    </submittedName>
</protein>